<proteinExistence type="predicted"/>
<evidence type="ECO:0000313" key="2">
    <source>
        <dbReference type="Proteomes" id="UP000037594"/>
    </source>
</evidence>
<dbReference type="EMBL" id="LFOD01000009">
    <property type="protein sequence ID" value="KMV18158.1"/>
    <property type="molecule type" value="Genomic_DNA"/>
</dbReference>
<dbReference type="PATRIC" id="fig|451644.5.peg.2632"/>
<organism evidence="1 2">
    <name type="scientific">Mycolicibacterium conceptionense</name>
    <dbReference type="NCBI Taxonomy" id="451644"/>
    <lineage>
        <taxon>Bacteria</taxon>
        <taxon>Bacillati</taxon>
        <taxon>Actinomycetota</taxon>
        <taxon>Actinomycetes</taxon>
        <taxon>Mycobacteriales</taxon>
        <taxon>Mycobacteriaceae</taxon>
        <taxon>Mycolicibacterium</taxon>
    </lineage>
</organism>
<reference evidence="1 2" key="1">
    <citation type="submission" date="2015-06" db="EMBL/GenBank/DDBJ databases">
        <title>Genome sequence of Mycobacterium conceptionense strain MLE.</title>
        <authorList>
            <person name="Greninger A.L."/>
            <person name="Cunningham G."/>
            <person name="Chiu C.Y."/>
            <person name="Miller S."/>
        </authorList>
    </citation>
    <scope>NUCLEOTIDE SEQUENCE [LARGE SCALE GENOMIC DNA]</scope>
    <source>
        <strain evidence="1 2">MLE</strain>
    </source>
</reference>
<gene>
    <name evidence="1" type="ORF">ACT17_12715</name>
</gene>
<accession>A0A0J8U9F6</accession>
<protein>
    <submittedName>
        <fullName evidence="1">Uncharacterized protein</fullName>
    </submittedName>
</protein>
<dbReference type="OrthoDB" id="4637992at2"/>
<sequence length="84" mass="9133">MAPYDDLAAEAARCEEILGSMGLIPPRYDRKESGPVVQANDADKSNRRIDREAPAFRAKRGAVLQAMSHAVAQGRGPQAPPYRV</sequence>
<evidence type="ECO:0000313" key="1">
    <source>
        <dbReference type="EMBL" id="KMV18158.1"/>
    </source>
</evidence>
<comment type="caution">
    <text evidence="1">The sequence shown here is derived from an EMBL/GenBank/DDBJ whole genome shotgun (WGS) entry which is preliminary data.</text>
</comment>
<dbReference type="RefSeq" id="WP_019344370.1">
    <property type="nucleotide sequence ID" value="NZ_AGSZ01000145.1"/>
</dbReference>
<dbReference type="AlphaFoldDB" id="A0A0J8U9F6"/>
<dbReference type="Proteomes" id="UP000037594">
    <property type="component" value="Unassembled WGS sequence"/>
</dbReference>
<name>A0A0J8U9F6_9MYCO</name>